<reference evidence="2 3" key="1">
    <citation type="submission" date="2023-06" db="EMBL/GenBank/DDBJ databases">
        <title>Parasedimentitalea psychrophila sp. nov., a psychrophilic bacterium isolated from deep-sea sediment.</title>
        <authorList>
            <person name="Li A."/>
        </authorList>
    </citation>
    <scope>NUCLEOTIDE SEQUENCE [LARGE SCALE GENOMIC DNA]</scope>
    <source>
        <strain evidence="2 3">QS115</strain>
    </source>
</reference>
<evidence type="ECO:0000259" key="1">
    <source>
        <dbReference type="Pfam" id="PF02036"/>
    </source>
</evidence>
<dbReference type="Pfam" id="PF02036">
    <property type="entry name" value="SCP2"/>
    <property type="match status" value="1"/>
</dbReference>
<dbReference type="KEGG" id="ppso:QPJ95_00980"/>
<dbReference type="RefSeq" id="WP_270918746.1">
    <property type="nucleotide sequence ID" value="NZ_CP127247.1"/>
</dbReference>
<dbReference type="EMBL" id="CP127247">
    <property type="protein sequence ID" value="WIY25559.1"/>
    <property type="molecule type" value="Genomic_DNA"/>
</dbReference>
<evidence type="ECO:0000313" key="3">
    <source>
        <dbReference type="Proteomes" id="UP001238334"/>
    </source>
</evidence>
<name>A0A9Y2P4Q0_9RHOB</name>
<proteinExistence type="predicted"/>
<dbReference type="AlphaFoldDB" id="A0A9Y2P4Q0"/>
<feature type="domain" description="SCP2" evidence="1">
    <location>
        <begin position="56"/>
        <end position="134"/>
    </location>
</feature>
<sequence>MPQPQASIPLFPPVLARALKVMPLAPLSLSLTAYSRKIAKTHPGLFRRLGEFDHTRFILDPTDLPFVICLDPNGGVPRVTLLRGRGEGAARISGPFAALIGLVHGAYDGDALFFSRDLVVEGDTGAALALRNAVDDAELDLAQEIASITGPLARPLQHLIAFAERRTGVCLTRPDEAEAW</sequence>
<dbReference type="InterPro" id="IPR003033">
    <property type="entry name" value="SCP2_sterol-bd_dom"/>
</dbReference>
<protein>
    <submittedName>
        <fullName evidence="2">SCP2 sterol-binding domain-containing protein</fullName>
    </submittedName>
</protein>
<dbReference type="SUPFAM" id="SSF55718">
    <property type="entry name" value="SCP-like"/>
    <property type="match status" value="1"/>
</dbReference>
<dbReference type="InterPro" id="IPR036527">
    <property type="entry name" value="SCP2_sterol-bd_dom_sf"/>
</dbReference>
<accession>A0A9Y2P4Q0</accession>
<evidence type="ECO:0000313" key="2">
    <source>
        <dbReference type="EMBL" id="WIY25559.1"/>
    </source>
</evidence>
<gene>
    <name evidence="2" type="ORF">QPJ95_00980</name>
</gene>
<dbReference type="Proteomes" id="UP001238334">
    <property type="component" value="Chromosome"/>
</dbReference>
<keyword evidence="3" id="KW-1185">Reference proteome</keyword>
<organism evidence="2 3">
    <name type="scientific">Parasedimentitalea psychrophila</name>
    <dbReference type="NCBI Taxonomy" id="2997337"/>
    <lineage>
        <taxon>Bacteria</taxon>
        <taxon>Pseudomonadati</taxon>
        <taxon>Pseudomonadota</taxon>
        <taxon>Alphaproteobacteria</taxon>
        <taxon>Rhodobacterales</taxon>
        <taxon>Paracoccaceae</taxon>
        <taxon>Parasedimentitalea</taxon>
    </lineage>
</organism>